<proteinExistence type="predicted"/>
<organism evidence="1 2">
    <name type="scientific">Crucibulum laeve</name>
    <dbReference type="NCBI Taxonomy" id="68775"/>
    <lineage>
        <taxon>Eukaryota</taxon>
        <taxon>Fungi</taxon>
        <taxon>Dikarya</taxon>
        <taxon>Basidiomycota</taxon>
        <taxon>Agaricomycotina</taxon>
        <taxon>Agaricomycetes</taxon>
        <taxon>Agaricomycetidae</taxon>
        <taxon>Agaricales</taxon>
        <taxon>Agaricineae</taxon>
        <taxon>Nidulariaceae</taxon>
        <taxon>Crucibulum</taxon>
    </lineage>
</organism>
<keyword evidence="2" id="KW-1185">Reference proteome</keyword>
<dbReference type="EMBL" id="ML213602">
    <property type="protein sequence ID" value="TFK38810.1"/>
    <property type="molecule type" value="Genomic_DNA"/>
</dbReference>
<dbReference type="Proteomes" id="UP000308652">
    <property type="component" value="Unassembled WGS sequence"/>
</dbReference>
<dbReference type="OrthoDB" id="3213671at2759"/>
<gene>
    <name evidence="1" type="ORF">BDQ12DRAFT_712739</name>
</gene>
<protein>
    <submittedName>
        <fullName evidence="1">Uncharacterized protein</fullName>
    </submittedName>
</protein>
<evidence type="ECO:0000313" key="2">
    <source>
        <dbReference type="Proteomes" id="UP000308652"/>
    </source>
</evidence>
<name>A0A5C3M0U2_9AGAR</name>
<sequence length="284" mass="32227">MATLIRSAKSGSNWAPNDLRAFNIQVIRQDAPTFFGQQELPIPQNISPIIWNNVAAPPGIQLSKVEQHFFAYLEDAMRMPPGEESLVDDFAVFLLSMLDYDNGYRVVHTRKEMSFYMCGSRVDAKADVTVIERRGPLFQYILLVQEDKRYQSGEDPEPQVIAEAIAAFHQNNRTRDSINLPPLESHIFPAITLVGTAATFYKITITRDLLFAVEGGAYPLNATIVHKFVPSVPDLVNYAAVGMIPLENRRILLQCFEAFKQFLLTELFHCRVKRRLELVAYTEC</sequence>
<evidence type="ECO:0000313" key="1">
    <source>
        <dbReference type="EMBL" id="TFK38810.1"/>
    </source>
</evidence>
<reference evidence="1 2" key="1">
    <citation type="journal article" date="2019" name="Nat. Ecol. Evol.">
        <title>Megaphylogeny resolves global patterns of mushroom evolution.</title>
        <authorList>
            <person name="Varga T."/>
            <person name="Krizsan K."/>
            <person name="Foldi C."/>
            <person name="Dima B."/>
            <person name="Sanchez-Garcia M."/>
            <person name="Sanchez-Ramirez S."/>
            <person name="Szollosi G.J."/>
            <person name="Szarkandi J.G."/>
            <person name="Papp V."/>
            <person name="Albert L."/>
            <person name="Andreopoulos W."/>
            <person name="Angelini C."/>
            <person name="Antonin V."/>
            <person name="Barry K.W."/>
            <person name="Bougher N.L."/>
            <person name="Buchanan P."/>
            <person name="Buyck B."/>
            <person name="Bense V."/>
            <person name="Catcheside P."/>
            <person name="Chovatia M."/>
            <person name="Cooper J."/>
            <person name="Damon W."/>
            <person name="Desjardin D."/>
            <person name="Finy P."/>
            <person name="Geml J."/>
            <person name="Haridas S."/>
            <person name="Hughes K."/>
            <person name="Justo A."/>
            <person name="Karasinski D."/>
            <person name="Kautmanova I."/>
            <person name="Kiss B."/>
            <person name="Kocsube S."/>
            <person name="Kotiranta H."/>
            <person name="LaButti K.M."/>
            <person name="Lechner B.E."/>
            <person name="Liimatainen K."/>
            <person name="Lipzen A."/>
            <person name="Lukacs Z."/>
            <person name="Mihaltcheva S."/>
            <person name="Morgado L.N."/>
            <person name="Niskanen T."/>
            <person name="Noordeloos M.E."/>
            <person name="Ohm R.A."/>
            <person name="Ortiz-Santana B."/>
            <person name="Ovrebo C."/>
            <person name="Racz N."/>
            <person name="Riley R."/>
            <person name="Savchenko A."/>
            <person name="Shiryaev A."/>
            <person name="Soop K."/>
            <person name="Spirin V."/>
            <person name="Szebenyi C."/>
            <person name="Tomsovsky M."/>
            <person name="Tulloss R.E."/>
            <person name="Uehling J."/>
            <person name="Grigoriev I.V."/>
            <person name="Vagvolgyi C."/>
            <person name="Papp T."/>
            <person name="Martin F.M."/>
            <person name="Miettinen O."/>
            <person name="Hibbett D.S."/>
            <person name="Nagy L.G."/>
        </authorList>
    </citation>
    <scope>NUCLEOTIDE SEQUENCE [LARGE SCALE GENOMIC DNA]</scope>
    <source>
        <strain evidence="1 2">CBS 166.37</strain>
    </source>
</reference>
<accession>A0A5C3M0U2</accession>
<dbReference type="AlphaFoldDB" id="A0A5C3M0U2"/>